<reference evidence="3" key="5">
    <citation type="submission" date="2023-07" db="EMBL/GenBank/DDBJ databases">
        <authorList>
            <person name="McDonnell B."/>
        </authorList>
    </citation>
    <scope>NUCLEOTIDE SEQUENCE</scope>
    <source>
        <strain evidence="3">UC06</strain>
    </source>
</reference>
<evidence type="ECO:0000256" key="1">
    <source>
        <dbReference type="SAM" id="Phobius"/>
    </source>
</evidence>
<dbReference type="Pfam" id="PF05975">
    <property type="entry name" value="EcsB"/>
    <property type="match status" value="1"/>
</dbReference>
<accession>A0A0A7T2F0</accession>
<dbReference type="EMBL" id="BBSI01000011">
    <property type="protein sequence ID" value="GAM79223.1"/>
    <property type="molecule type" value="Genomic_DNA"/>
</dbReference>
<keyword evidence="1" id="KW-1133">Transmembrane helix</keyword>
<feature type="transmembrane region" description="Helical" evidence="1">
    <location>
        <begin position="28"/>
        <end position="48"/>
    </location>
</feature>
<evidence type="ECO:0000313" key="7">
    <source>
        <dbReference type="Proteomes" id="UP000053719"/>
    </source>
</evidence>
<evidence type="ECO:0000313" key="3">
    <source>
        <dbReference type="EMBL" id="ARE21772.1"/>
    </source>
</evidence>
<name>A0A0A7T2F0_LACLL</name>
<organism evidence="5 7">
    <name type="scientific">Lactococcus lactis subsp. lactis</name>
    <name type="common">Streptococcus lactis</name>
    <dbReference type="NCBI Taxonomy" id="1360"/>
    <lineage>
        <taxon>Bacteria</taxon>
        <taxon>Bacillati</taxon>
        <taxon>Bacillota</taxon>
        <taxon>Bacilli</taxon>
        <taxon>Lactobacillales</taxon>
        <taxon>Streptococcaceae</taxon>
        <taxon>Lactococcus</taxon>
    </lineage>
</organism>
<feature type="transmembrane region" description="Helical" evidence="1">
    <location>
        <begin position="222"/>
        <end position="240"/>
    </location>
</feature>
<evidence type="ECO:0000313" key="6">
    <source>
        <dbReference type="Proteomes" id="UP000031847"/>
    </source>
</evidence>
<keyword evidence="1" id="KW-0472">Membrane</keyword>
<feature type="transmembrane region" description="Helical" evidence="1">
    <location>
        <begin position="128"/>
        <end position="147"/>
    </location>
</feature>
<dbReference type="PATRIC" id="fig|1360.100.peg.416"/>
<dbReference type="EMBL" id="CP015897">
    <property type="protein sequence ID" value="ARD99776.1"/>
    <property type="molecule type" value="Genomic_DNA"/>
</dbReference>
<evidence type="ECO:0000313" key="4">
    <source>
        <dbReference type="EMBL" id="GAM79223.1"/>
    </source>
</evidence>
<feature type="transmembrane region" description="Helical" evidence="1">
    <location>
        <begin position="96"/>
        <end position="122"/>
    </location>
</feature>
<feature type="transmembrane region" description="Helical" evidence="1">
    <location>
        <begin position="288"/>
        <end position="308"/>
    </location>
</feature>
<dbReference type="Proteomes" id="UP000053719">
    <property type="component" value="Unassembled WGS sequence"/>
</dbReference>
<dbReference type="GO" id="GO:0016020">
    <property type="term" value="C:membrane"/>
    <property type="evidence" value="ECO:0007669"/>
    <property type="project" value="InterPro"/>
</dbReference>
<reference evidence="7" key="2">
    <citation type="submission" date="2015-10" db="EMBL/GenBank/DDBJ databases">
        <title>Draft Genome Sequences of 11 Lactococcus lactis subspecies cremoris strains.</title>
        <authorList>
            <person name="Wels M."/>
            <person name="Backus L."/>
            <person name="Boekhorst J."/>
            <person name="Dijkstra A."/>
            <person name="Beerthuizen M."/>
            <person name="Kelly W."/>
            <person name="Siezen R."/>
            <person name="Bachmann H."/>
            <person name="Van Hijum S."/>
        </authorList>
    </citation>
    <scope>NUCLEOTIDE SEQUENCE [LARGE SCALE GENOMIC DNA]</scope>
    <source>
        <strain evidence="7">M20</strain>
    </source>
</reference>
<dbReference type="PIRSF" id="PIRSF037259">
    <property type="entry name" value="EcsB_ABC"/>
    <property type="match status" value="1"/>
</dbReference>
<feature type="transmembrane region" description="Helical" evidence="1">
    <location>
        <begin position="54"/>
        <end position="75"/>
    </location>
</feature>
<dbReference type="OMA" id="RKQRFYR"/>
<reference evidence="5" key="4">
    <citation type="journal article" date="2017" name="Genome Announc.">
        <title>Draft Genome Sequences of 24 Lactococcus lactis Strains.</title>
        <authorList>
            <person name="Backus L."/>
            <person name="Wels M."/>
            <person name="Boekhorst J."/>
            <person name="Dijkstra A.R."/>
            <person name="Beerthuyzen M."/>
            <person name="Kelly W.J."/>
            <person name="Siezen R.J."/>
            <person name="van Hijum S.A."/>
            <person name="Bachmann H."/>
        </authorList>
    </citation>
    <scope>NUCLEOTIDE SEQUENCE</scope>
    <source>
        <strain evidence="5">M20</strain>
    </source>
</reference>
<feature type="transmembrane region" description="Helical" evidence="1">
    <location>
        <begin position="246"/>
        <end position="268"/>
    </location>
</feature>
<protein>
    <submittedName>
        <fullName evidence="3 5">ABC transporter permease</fullName>
    </submittedName>
    <submittedName>
        <fullName evidence="2">ABC-type exoprotein transport system permease component</fullName>
    </submittedName>
    <submittedName>
        <fullName evidence="4">Predicted ABC-type exoprotein transport system, permease component</fullName>
    </submittedName>
</protein>
<dbReference type="Proteomes" id="UP000031847">
    <property type="component" value="Unassembled WGS sequence"/>
</dbReference>
<dbReference type="Proteomes" id="UP000192095">
    <property type="component" value="Chromosome"/>
</dbReference>
<reference evidence="4 6" key="1">
    <citation type="submission" date="2015-01" db="EMBL/GenBank/DDBJ databases">
        <title>Lactococcus lactis subsp.lactis JCM 5805 whole genome shotgun sequence.</title>
        <authorList>
            <person name="Fujii T."/>
            <person name="Tomita Y."/>
            <person name="Ikushima S."/>
            <person name="Fujiwara D."/>
        </authorList>
    </citation>
    <scope>NUCLEOTIDE SEQUENCE [LARGE SCALE GENOMIC DNA]</scope>
    <source>
        <strain evidence="4 6">JCM 5805</strain>
    </source>
</reference>
<evidence type="ECO:0000313" key="8">
    <source>
        <dbReference type="Proteomes" id="UP000192085"/>
    </source>
</evidence>
<gene>
    <name evidence="4" type="ORF">JCM5805K_0330</name>
    <name evidence="2" type="ORF">LL275_2151</name>
    <name evidence="3" type="ORF">LLUC06_2231</name>
    <name evidence="5" type="ORF">M20_2301</name>
</gene>
<dbReference type="EMBL" id="LKLU01000132">
    <property type="protein sequence ID" value="KSU18347.1"/>
    <property type="molecule type" value="Genomic_DNA"/>
</dbReference>
<sequence>MNEIFKKRRNLWYKQNIKYLRYVFNDHFVLFLMILLGALVVQYINFLQIHQLNLWGKIILVILISLASQIVGRLATFIESPDKVFLLTKEMEVRAYLVKCLIRSLIIPAVVSALLVLIAAPLLRFNPIFLVLWFVLLVAIKAAWLAYKIWSSQKSGLLDWAFLIDLEEGRKTGTLRLFSLFTNVKGLKSHSHRRKYLDFLLTKTKRTYEYLFTRSFLRSGDYLGLTIRLLILSILAMIFINNGIVAIIMVVVFNYLLIFQLLSLQTAFDYQLLTRIYPLKKAAKTAGLRVLIFRVMMFVTIVELILSLIFVRPFFLSLIILLTNFLLTKFYVRFRLKNK</sequence>
<dbReference type="InterPro" id="IPR010288">
    <property type="entry name" value="EcsB_ABC"/>
</dbReference>
<dbReference type="Proteomes" id="UP000192085">
    <property type="component" value="Chromosome"/>
</dbReference>
<proteinExistence type="predicted"/>
<evidence type="ECO:0000313" key="9">
    <source>
        <dbReference type="Proteomes" id="UP000192095"/>
    </source>
</evidence>
<reference evidence="8 9" key="3">
    <citation type="journal article" date="2017" name="BMC Genomics">
        <title>Comparative and functional genomics of the Lactococcus lactis taxon; insights into evolution and niche adaptation.</title>
        <authorList>
            <person name="Kelleher P."/>
            <person name="Bottacini F."/>
            <person name="Mahony J."/>
            <person name="Kilcawley K.N."/>
            <person name="van Sinderen D."/>
        </authorList>
    </citation>
    <scope>NUCLEOTIDE SEQUENCE [LARGE SCALE GENOMIC DNA]</scope>
    <source>
        <strain evidence="2 8">275</strain>
        <strain evidence="3 9">UC06</strain>
    </source>
</reference>
<evidence type="ECO:0000313" key="2">
    <source>
        <dbReference type="EMBL" id="ARD99776.1"/>
    </source>
</evidence>
<evidence type="ECO:0000313" key="5">
    <source>
        <dbReference type="EMBL" id="KSU18347.1"/>
    </source>
</evidence>
<dbReference type="AlphaFoldDB" id="A0A0A7T2F0"/>
<dbReference type="RefSeq" id="WP_004254656.1">
    <property type="nucleotide sequence ID" value="NZ_BAABQR010000004.1"/>
</dbReference>
<dbReference type="EMBL" id="CP015902">
    <property type="protein sequence ID" value="ARE21772.1"/>
    <property type="molecule type" value="Genomic_DNA"/>
</dbReference>
<keyword evidence="1" id="KW-0812">Transmembrane</keyword>
<feature type="transmembrane region" description="Helical" evidence="1">
    <location>
        <begin position="314"/>
        <end position="332"/>
    </location>
</feature>